<dbReference type="InterPro" id="IPR029787">
    <property type="entry name" value="Nucleotide_cyclase"/>
</dbReference>
<keyword evidence="1" id="KW-0472">Membrane</keyword>
<evidence type="ECO:0000259" key="2">
    <source>
        <dbReference type="PROSITE" id="PS50887"/>
    </source>
</evidence>
<dbReference type="InterPro" id="IPR000160">
    <property type="entry name" value="GGDEF_dom"/>
</dbReference>
<dbReference type="PANTHER" id="PTHR45138">
    <property type="entry name" value="REGULATORY COMPONENTS OF SENSORY TRANSDUCTION SYSTEM"/>
    <property type="match status" value="1"/>
</dbReference>
<dbReference type="Pfam" id="PF00990">
    <property type="entry name" value="GGDEF"/>
    <property type="match status" value="1"/>
</dbReference>
<dbReference type="SMART" id="SM00267">
    <property type="entry name" value="GGDEF"/>
    <property type="match status" value="1"/>
</dbReference>
<sequence length="377" mass="41431">MLTGTFAGTLISNASVMIAFVYFQYYLYVRYLTDRPPAYQHLYMIVGQALVGLIAMMFSYPMENGAILDTRMAPLFLLVAFNGNLPIYVPLATAGLIALERFLFGVNAAAVSGSINVIVTTVTLVLIERLILRRFPRTVSVGVLIVLGSAMTVLVLAFIGVIPTRKFLTEYGLALFTVNVTAAVGLGFLYRALAKESQMRDNWRTVAERDFLTDLSNRRALDHFLQARTAEAIRAGGELSVAMIDIDFFKRVNDTYGHEIGDAVLREVAARIRRQVRSSDMVGRYGGEEFLVIFPHLGKQTAVEITERIRRAVDGAEICVEPCDDTGLHGTEVRLTVTVSAGVATQSELTPAQTLVGVADERLYAAKRGGRNRVVAH</sequence>
<dbReference type="PANTHER" id="PTHR45138:SF9">
    <property type="entry name" value="DIGUANYLATE CYCLASE DGCM-RELATED"/>
    <property type="match status" value="1"/>
</dbReference>
<dbReference type="EMBL" id="JAPMLT010000017">
    <property type="protein sequence ID" value="MCX7572255.1"/>
    <property type="molecule type" value="Genomic_DNA"/>
</dbReference>
<evidence type="ECO:0000313" key="3">
    <source>
        <dbReference type="EMBL" id="MCX7572255.1"/>
    </source>
</evidence>
<protein>
    <submittedName>
        <fullName evidence="3">GGDEF domain-containing protein</fullName>
    </submittedName>
</protein>
<dbReference type="InterPro" id="IPR050469">
    <property type="entry name" value="Diguanylate_Cyclase"/>
</dbReference>
<feature type="transmembrane region" description="Helical" evidence="1">
    <location>
        <begin position="40"/>
        <end position="60"/>
    </location>
</feature>
<feature type="transmembrane region" description="Helical" evidence="1">
    <location>
        <begin position="104"/>
        <end position="127"/>
    </location>
</feature>
<proteinExistence type="predicted"/>
<comment type="caution">
    <text evidence="3">The sequence shown here is derived from an EMBL/GenBank/DDBJ whole genome shotgun (WGS) entry which is preliminary data.</text>
</comment>
<keyword evidence="4" id="KW-1185">Reference proteome</keyword>
<feature type="transmembrane region" description="Helical" evidence="1">
    <location>
        <begin position="72"/>
        <end position="98"/>
    </location>
</feature>
<accession>A0ABT3X5S8</accession>
<dbReference type="Gene3D" id="3.30.70.270">
    <property type="match status" value="1"/>
</dbReference>
<dbReference type="PROSITE" id="PS50887">
    <property type="entry name" value="GGDEF"/>
    <property type="match status" value="1"/>
</dbReference>
<gene>
    <name evidence="3" type="ORF">OS242_20305</name>
</gene>
<keyword evidence="1" id="KW-0812">Transmembrane</keyword>
<name>A0ABT3X5S8_9BACL</name>
<dbReference type="CDD" id="cd01949">
    <property type="entry name" value="GGDEF"/>
    <property type="match status" value="1"/>
</dbReference>
<dbReference type="RefSeq" id="WP_267153505.1">
    <property type="nucleotide sequence ID" value="NZ_JAPMLT010000017.1"/>
</dbReference>
<dbReference type="NCBIfam" id="TIGR00254">
    <property type="entry name" value="GGDEF"/>
    <property type="match status" value="1"/>
</dbReference>
<dbReference type="Proteomes" id="UP001208017">
    <property type="component" value="Unassembled WGS sequence"/>
</dbReference>
<feature type="transmembrane region" description="Helical" evidence="1">
    <location>
        <begin position="139"/>
        <end position="159"/>
    </location>
</feature>
<dbReference type="InterPro" id="IPR043128">
    <property type="entry name" value="Rev_trsase/Diguanyl_cyclase"/>
</dbReference>
<feature type="transmembrane region" description="Helical" evidence="1">
    <location>
        <begin position="7"/>
        <end position="28"/>
    </location>
</feature>
<evidence type="ECO:0000313" key="4">
    <source>
        <dbReference type="Proteomes" id="UP001208017"/>
    </source>
</evidence>
<evidence type="ECO:0000256" key="1">
    <source>
        <dbReference type="SAM" id="Phobius"/>
    </source>
</evidence>
<feature type="transmembrane region" description="Helical" evidence="1">
    <location>
        <begin position="171"/>
        <end position="190"/>
    </location>
</feature>
<feature type="domain" description="GGDEF" evidence="2">
    <location>
        <begin position="237"/>
        <end position="377"/>
    </location>
</feature>
<organism evidence="3 4">
    <name type="scientific">Tumebacillus lacus</name>
    <dbReference type="NCBI Taxonomy" id="2995335"/>
    <lineage>
        <taxon>Bacteria</taxon>
        <taxon>Bacillati</taxon>
        <taxon>Bacillota</taxon>
        <taxon>Bacilli</taxon>
        <taxon>Bacillales</taxon>
        <taxon>Alicyclobacillaceae</taxon>
        <taxon>Tumebacillus</taxon>
    </lineage>
</organism>
<keyword evidence="1" id="KW-1133">Transmembrane helix</keyword>
<dbReference type="SUPFAM" id="SSF55073">
    <property type="entry name" value="Nucleotide cyclase"/>
    <property type="match status" value="1"/>
</dbReference>
<reference evidence="3 4" key="1">
    <citation type="submission" date="2022-11" db="EMBL/GenBank/DDBJ databases">
        <title>Study of microbial diversity in lake waters.</title>
        <authorList>
            <person name="Zhang J."/>
        </authorList>
    </citation>
    <scope>NUCLEOTIDE SEQUENCE [LARGE SCALE GENOMIC DNA]</scope>
    <source>
        <strain evidence="3 4">DT12</strain>
    </source>
</reference>